<evidence type="ECO:0000313" key="1">
    <source>
        <dbReference type="EMBL" id="GAK51512.1"/>
    </source>
</evidence>
<organism evidence="1">
    <name type="scientific">Candidatus Moduliflexus flocculans</name>
    <dbReference type="NCBI Taxonomy" id="1499966"/>
    <lineage>
        <taxon>Bacteria</taxon>
        <taxon>Candidatus Moduliflexota</taxon>
        <taxon>Candidatus Moduliflexia</taxon>
        <taxon>Candidatus Moduliflexales</taxon>
        <taxon>Candidatus Moduliflexaceae</taxon>
    </lineage>
</organism>
<evidence type="ECO:0000313" key="2">
    <source>
        <dbReference type="Proteomes" id="UP000030700"/>
    </source>
</evidence>
<accession>A0A081BM96</accession>
<proteinExistence type="predicted"/>
<keyword evidence="2" id="KW-1185">Reference proteome</keyword>
<protein>
    <submittedName>
        <fullName evidence="1">Uncharacterized protein</fullName>
    </submittedName>
</protein>
<dbReference type="AlphaFoldDB" id="A0A081BM96"/>
<dbReference type="Proteomes" id="UP000030700">
    <property type="component" value="Unassembled WGS sequence"/>
</dbReference>
<sequence length="64" mass="7714">MFFSKSSTFINIFILELKNRSYTYMCKKNRHHTRKILAIKECIIAKIKGFCENYLCKKIRHSPK</sequence>
<gene>
    <name evidence="1" type="ORF">U14_02757</name>
</gene>
<name>A0A081BM96_9BACT</name>
<dbReference type="HOGENOM" id="CLU_2858585_0_0_0"/>
<reference evidence="1" key="1">
    <citation type="journal article" date="2015" name="PeerJ">
        <title>First genomic representation of candidate bacterial phylum KSB3 points to enhanced environmental sensing as a trigger of wastewater bulking.</title>
        <authorList>
            <person name="Sekiguchi Y."/>
            <person name="Ohashi A."/>
            <person name="Parks D.H."/>
            <person name="Yamauchi T."/>
            <person name="Tyson G.W."/>
            <person name="Hugenholtz P."/>
        </authorList>
    </citation>
    <scope>NUCLEOTIDE SEQUENCE [LARGE SCALE GENOMIC DNA]</scope>
</reference>
<dbReference type="EMBL" id="DF820457">
    <property type="protein sequence ID" value="GAK51512.1"/>
    <property type="molecule type" value="Genomic_DNA"/>
</dbReference>